<dbReference type="Proteomes" id="UP001444661">
    <property type="component" value="Unassembled WGS sequence"/>
</dbReference>
<evidence type="ECO:0000313" key="2">
    <source>
        <dbReference type="Proteomes" id="UP001444661"/>
    </source>
</evidence>
<accession>A0ABR1T295</accession>
<proteinExistence type="predicted"/>
<keyword evidence="2" id="KW-1185">Reference proteome</keyword>
<evidence type="ECO:0000313" key="1">
    <source>
        <dbReference type="EMBL" id="KAK8040039.1"/>
    </source>
</evidence>
<gene>
    <name evidence="1" type="ORF">PG993_008450</name>
</gene>
<dbReference type="EMBL" id="JAQQWK010000006">
    <property type="protein sequence ID" value="KAK8040039.1"/>
    <property type="molecule type" value="Genomic_DNA"/>
</dbReference>
<reference evidence="1 2" key="1">
    <citation type="submission" date="2023-01" db="EMBL/GenBank/DDBJ databases">
        <title>Analysis of 21 Apiospora genomes using comparative genomics revels a genus with tremendous synthesis potential of carbohydrate active enzymes and secondary metabolites.</title>
        <authorList>
            <person name="Sorensen T."/>
        </authorList>
    </citation>
    <scope>NUCLEOTIDE SEQUENCE [LARGE SCALE GENOMIC DNA]</scope>
    <source>
        <strain evidence="1 2">CBS 33761</strain>
    </source>
</reference>
<dbReference type="Gene3D" id="3.40.50.720">
    <property type="entry name" value="NAD(P)-binding Rossmann-like Domain"/>
    <property type="match status" value="1"/>
</dbReference>
<protein>
    <submittedName>
        <fullName evidence="1">NAD(P)-binding protein</fullName>
    </submittedName>
</protein>
<dbReference type="SUPFAM" id="SSF51735">
    <property type="entry name" value="NAD(P)-binding Rossmann-fold domains"/>
    <property type="match status" value="1"/>
</dbReference>
<sequence length="188" mass="20765">MSRRRSVLITGANAGIGYEAFKALLESNRSYCIILGCRSLEKARGALERLGKEVPSTHIVIEAVQVDIAFDVNVSGTHVMTHVFARRCSSTDEREVFRGRPDAAGRRLAEGRSARLRRHGVPLQQDSPQHDDAQLVLVTNLGNSADLLKQRGAGDPSIGERFIRDVVKGQRDADVGKVVYNDWIVQPY</sequence>
<organism evidence="1 2">
    <name type="scientific">Apiospora rasikravindrae</name>
    <dbReference type="NCBI Taxonomy" id="990691"/>
    <lineage>
        <taxon>Eukaryota</taxon>
        <taxon>Fungi</taxon>
        <taxon>Dikarya</taxon>
        <taxon>Ascomycota</taxon>
        <taxon>Pezizomycotina</taxon>
        <taxon>Sordariomycetes</taxon>
        <taxon>Xylariomycetidae</taxon>
        <taxon>Amphisphaeriales</taxon>
        <taxon>Apiosporaceae</taxon>
        <taxon>Apiospora</taxon>
    </lineage>
</organism>
<comment type="caution">
    <text evidence="1">The sequence shown here is derived from an EMBL/GenBank/DDBJ whole genome shotgun (WGS) entry which is preliminary data.</text>
</comment>
<dbReference type="InterPro" id="IPR036291">
    <property type="entry name" value="NAD(P)-bd_dom_sf"/>
</dbReference>
<name>A0ABR1T295_9PEZI</name>